<proteinExistence type="predicted"/>
<protein>
    <submittedName>
        <fullName evidence="2">Uncharacterized protein</fullName>
    </submittedName>
</protein>
<keyword evidence="1" id="KW-1133">Transmembrane helix</keyword>
<keyword evidence="3" id="KW-1185">Reference proteome</keyword>
<accession>A0A016RY85</accession>
<keyword evidence="1" id="KW-0472">Membrane</keyword>
<keyword evidence="1" id="KW-0812">Transmembrane</keyword>
<reference evidence="3" key="1">
    <citation type="journal article" date="2015" name="Nat. Genet.">
        <title>The genome and transcriptome of the zoonotic hookworm Ancylostoma ceylanicum identify infection-specific gene families.</title>
        <authorList>
            <person name="Schwarz E.M."/>
            <person name="Hu Y."/>
            <person name="Antoshechkin I."/>
            <person name="Miller M.M."/>
            <person name="Sternberg P.W."/>
            <person name="Aroian R.V."/>
        </authorList>
    </citation>
    <scope>NUCLEOTIDE SEQUENCE</scope>
    <source>
        <strain evidence="3">HY135</strain>
    </source>
</reference>
<evidence type="ECO:0000256" key="1">
    <source>
        <dbReference type="SAM" id="Phobius"/>
    </source>
</evidence>
<dbReference type="EMBL" id="JARK01001674">
    <property type="protein sequence ID" value="EYB83323.1"/>
    <property type="molecule type" value="Genomic_DNA"/>
</dbReference>
<dbReference type="AlphaFoldDB" id="A0A016RY85"/>
<evidence type="ECO:0000313" key="2">
    <source>
        <dbReference type="EMBL" id="EYB83323.1"/>
    </source>
</evidence>
<name>A0A016RY85_9BILA</name>
<comment type="caution">
    <text evidence="2">The sequence shown here is derived from an EMBL/GenBank/DDBJ whole genome shotgun (WGS) entry which is preliminary data.</text>
</comment>
<dbReference type="Proteomes" id="UP000024635">
    <property type="component" value="Unassembled WGS sequence"/>
</dbReference>
<gene>
    <name evidence="2" type="primary">Acey_s0338.g2947</name>
    <name evidence="2" type="ORF">Y032_0338g2947</name>
</gene>
<evidence type="ECO:0000313" key="3">
    <source>
        <dbReference type="Proteomes" id="UP000024635"/>
    </source>
</evidence>
<sequence length="84" mass="10128">MIYPSSFCVDSRRDTALAQRNEYVNRLVILDSKVDKNEWGWIYTRYVFPPMVKYIGYGSWIFIRTFPTFSPILLLSRLLSYWMM</sequence>
<feature type="transmembrane region" description="Helical" evidence="1">
    <location>
        <begin position="54"/>
        <end position="75"/>
    </location>
</feature>
<organism evidence="2 3">
    <name type="scientific">Ancylostoma ceylanicum</name>
    <dbReference type="NCBI Taxonomy" id="53326"/>
    <lineage>
        <taxon>Eukaryota</taxon>
        <taxon>Metazoa</taxon>
        <taxon>Ecdysozoa</taxon>
        <taxon>Nematoda</taxon>
        <taxon>Chromadorea</taxon>
        <taxon>Rhabditida</taxon>
        <taxon>Rhabditina</taxon>
        <taxon>Rhabditomorpha</taxon>
        <taxon>Strongyloidea</taxon>
        <taxon>Ancylostomatidae</taxon>
        <taxon>Ancylostomatinae</taxon>
        <taxon>Ancylostoma</taxon>
    </lineage>
</organism>